<gene>
    <name evidence="2" type="ordered locus">Os11g0150801</name>
    <name evidence="2" type="ORF">OSNPB_110150801</name>
</gene>
<protein>
    <submittedName>
        <fullName evidence="2">Os11g0150801 protein</fullName>
    </submittedName>
</protein>
<name>A0A0P0XZ18_ORYSJ</name>
<organism evidence="2 3">
    <name type="scientific">Oryza sativa subsp. japonica</name>
    <name type="common">Rice</name>
    <dbReference type="NCBI Taxonomy" id="39947"/>
    <lineage>
        <taxon>Eukaryota</taxon>
        <taxon>Viridiplantae</taxon>
        <taxon>Streptophyta</taxon>
        <taxon>Embryophyta</taxon>
        <taxon>Tracheophyta</taxon>
        <taxon>Spermatophyta</taxon>
        <taxon>Magnoliopsida</taxon>
        <taxon>Liliopsida</taxon>
        <taxon>Poales</taxon>
        <taxon>Poaceae</taxon>
        <taxon>BOP clade</taxon>
        <taxon>Oryzoideae</taxon>
        <taxon>Oryzeae</taxon>
        <taxon>Oryzinae</taxon>
        <taxon>Oryza</taxon>
        <taxon>Oryza sativa</taxon>
    </lineage>
</organism>
<dbReference type="AlphaFoldDB" id="A0A0P0XZ18"/>
<accession>A0A0P0XZ18</accession>
<evidence type="ECO:0000313" key="3">
    <source>
        <dbReference type="Proteomes" id="UP000059680"/>
    </source>
</evidence>
<feature type="region of interest" description="Disordered" evidence="1">
    <location>
        <begin position="1"/>
        <end position="65"/>
    </location>
</feature>
<dbReference type="PaxDb" id="39947-A0A0P0XZ18"/>
<dbReference type="InParanoid" id="A0A0P0XZ18"/>
<reference evidence="2 3" key="3">
    <citation type="journal article" date="2013" name="Rice">
        <title>Improvement of the Oryza sativa Nipponbare reference genome using next generation sequence and optical map data.</title>
        <authorList>
            <person name="Kawahara Y."/>
            <person name="de la Bastide M."/>
            <person name="Hamilton J.P."/>
            <person name="Kanamori H."/>
            <person name="McCombie W.R."/>
            <person name="Ouyang S."/>
            <person name="Schwartz D.C."/>
            <person name="Tanaka T."/>
            <person name="Wu J."/>
            <person name="Zhou S."/>
            <person name="Childs K.L."/>
            <person name="Davidson R.M."/>
            <person name="Lin H."/>
            <person name="Quesada-Ocampo L."/>
            <person name="Vaillancourt B."/>
            <person name="Sakai H."/>
            <person name="Lee S.S."/>
            <person name="Kim J."/>
            <person name="Numa H."/>
            <person name="Itoh T."/>
            <person name="Buell C.R."/>
            <person name="Matsumoto T."/>
        </authorList>
    </citation>
    <scope>NUCLEOTIDE SEQUENCE [LARGE SCALE GENOMIC DNA]</scope>
    <source>
        <strain evidence="3">cv. Nipponbare</strain>
    </source>
</reference>
<feature type="compositionally biased region" description="Basic and acidic residues" evidence="1">
    <location>
        <begin position="177"/>
        <end position="192"/>
    </location>
</feature>
<keyword evidence="3" id="KW-1185">Reference proteome</keyword>
<feature type="non-terminal residue" evidence="2">
    <location>
        <position position="1"/>
    </location>
</feature>
<feature type="compositionally biased region" description="Basic and acidic residues" evidence="1">
    <location>
        <begin position="28"/>
        <end position="53"/>
    </location>
</feature>
<evidence type="ECO:0000313" key="2">
    <source>
        <dbReference type="EMBL" id="BAT12711.1"/>
    </source>
</evidence>
<dbReference type="Gramene" id="Os11t0150801-00">
    <property type="protein sequence ID" value="Os11t0150801-00"/>
    <property type="gene ID" value="Os11g0150801"/>
</dbReference>
<feature type="non-terminal residue" evidence="2">
    <location>
        <position position="276"/>
    </location>
</feature>
<feature type="region of interest" description="Disordered" evidence="1">
    <location>
        <begin position="177"/>
        <end position="209"/>
    </location>
</feature>
<evidence type="ECO:0000256" key="1">
    <source>
        <dbReference type="SAM" id="MobiDB-lite"/>
    </source>
</evidence>
<reference evidence="3" key="1">
    <citation type="journal article" date="2005" name="Nature">
        <title>The map-based sequence of the rice genome.</title>
        <authorList>
            <consortium name="International rice genome sequencing project (IRGSP)"/>
            <person name="Matsumoto T."/>
            <person name="Wu J."/>
            <person name="Kanamori H."/>
            <person name="Katayose Y."/>
            <person name="Fujisawa M."/>
            <person name="Namiki N."/>
            <person name="Mizuno H."/>
            <person name="Yamamoto K."/>
            <person name="Antonio B.A."/>
            <person name="Baba T."/>
            <person name="Sakata K."/>
            <person name="Nagamura Y."/>
            <person name="Aoki H."/>
            <person name="Arikawa K."/>
            <person name="Arita K."/>
            <person name="Bito T."/>
            <person name="Chiden Y."/>
            <person name="Fujitsuka N."/>
            <person name="Fukunaka R."/>
            <person name="Hamada M."/>
            <person name="Harada C."/>
            <person name="Hayashi A."/>
            <person name="Hijishita S."/>
            <person name="Honda M."/>
            <person name="Hosokawa S."/>
            <person name="Ichikawa Y."/>
            <person name="Idonuma A."/>
            <person name="Iijima M."/>
            <person name="Ikeda M."/>
            <person name="Ikeno M."/>
            <person name="Ito K."/>
            <person name="Ito S."/>
            <person name="Ito T."/>
            <person name="Ito Y."/>
            <person name="Ito Y."/>
            <person name="Iwabuchi A."/>
            <person name="Kamiya K."/>
            <person name="Karasawa W."/>
            <person name="Kurita K."/>
            <person name="Katagiri S."/>
            <person name="Kikuta A."/>
            <person name="Kobayashi H."/>
            <person name="Kobayashi N."/>
            <person name="Machita K."/>
            <person name="Maehara T."/>
            <person name="Masukawa M."/>
            <person name="Mizubayashi T."/>
            <person name="Mukai Y."/>
            <person name="Nagasaki H."/>
            <person name="Nagata Y."/>
            <person name="Naito S."/>
            <person name="Nakashima M."/>
            <person name="Nakama Y."/>
            <person name="Nakamichi Y."/>
            <person name="Nakamura M."/>
            <person name="Meguro A."/>
            <person name="Negishi M."/>
            <person name="Ohta I."/>
            <person name="Ohta T."/>
            <person name="Okamoto M."/>
            <person name="Ono N."/>
            <person name="Saji S."/>
            <person name="Sakaguchi M."/>
            <person name="Sakai K."/>
            <person name="Shibata M."/>
            <person name="Shimokawa T."/>
            <person name="Song J."/>
            <person name="Takazaki Y."/>
            <person name="Terasawa K."/>
            <person name="Tsugane M."/>
            <person name="Tsuji K."/>
            <person name="Ueda S."/>
            <person name="Waki K."/>
            <person name="Yamagata H."/>
            <person name="Yamamoto M."/>
            <person name="Yamamoto S."/>
            <person name="Yamane H."/>
            <person name="Yoshiki S."/>
            <person name="Yoshihara R."/>
            <person name="Yukawa K."/>
            <person name="Zhong H."/>
            <person name="Yano M."/>
            <person name="Yuan Q."/>
            <person name="Ouyang S."/>
            <person name="Liu J."/>
            <person name="Jones K.M."/>
            <person name="Gansberger K."/>
            <person name="Moffat K."/>
            <person name="Hill J."/>
            <person name="Bera J."/>
            <person name="Fadrosh D."/>
            <person name="Jin S."/>
            <person name="Johri S."/>
            <person name="Kim M."/>
            <person name="Overton L."/>
            <person name="Reardon M."/>
            <person name="Tsitrin T."/>
            <person name="Vuong H."/>
            <person name="Weaver B."/>
            <person name="Ciecko A."/>
            <person name="Tallon L."/>
            <person name="Jackson J."/>
            <person name="Pai G."/>
            <person name="Aken S.V."/>
            <person name="Utterback T."/>
            <person name="Reidmuller S."/>
            <person name="Feldblyum T."/>
            <person name="Hsiao J."/>
            <person name="Zismann V."/>
            <person name="Iobst S."/>
            <person name="de Vazeille A.R."/>
            <person name="Buell C.R."/>
            <person name="Ying K."/>
            <person name="Li Y."/>
            <person name="Lu T."/>
            <person name="Huang Y."/>
            <person name="Zhao Q."/>
            <person name="Feng Q."/>
            <person name="Zhang L."/>
            <person name="Zhu J."/>
            <person name="Weng Q."/>
            <person name="Mu J."/>
            <person name="Lu Y."/>
            <person name="Fan D."/>
            <person name="Liu Y."/>
            <person name="Guan J."/>
            <person name="Zhang Y."/>
            <person name="Yu S."/>
            <person name="Liu X."/>
            <person name="Zhang Y."/>
            <person name="Hong G."/>
            <person name="Han B."/>
            <person name="Choisne N."/>
            <person name="Demange N."/>
            <person name="Orjeda G."/>
            <person name="Samain S."/>
            <person name="Cattolico L."/>
            <person name="Pelletier E."/>
            <person name="Couloux A."/>
            <person name="Segurens B."/>
            <person name="Wincker P."/>
            <person name="D'Hont A."/>
            <person name="Scarpelli C."/>
            <person name="Weissenbach J."/>
            <person name="Salanoubat M."/>
            <person name="Quetier F."/>
            <person name="Yu Y."/>
            <person name="Kim H.R."/>
            <person name="Rambo T."/>
            <person name="Currie J."/>
            <person name="Collura K."/>
            <person name="Luo M."/>
            <person name="Yang T."/>
            <person name="Ammiraju J.S.S."/>
            <person name="Engler F."/>
            <person name="Soderlund C."/>
            <person name="Wing R.A."/>
            <person name="Palmer L.E."/>
            <person name="de la Bastide M."/>
            <person name="Spiegel L."/>
            <person name="Nascimento L."/>
            <person name="Zutavern T."/>
            <person name="O'Shaughnessy A."/>
            <person name="Dike S."/>
            <person name="Dedhia N."/>
            <person name="Preston R."/>
            <person name="Balija V."/>
            <person name="McCombie W.R."/>
            <person name="Chow T."/>
            <person name="Chen H."/>
            <person name="Chung M."/>
            <person name="Chen C."/>
            <person name="Shaw J."/>
            <person name="Wu H."/>
            <person name="Hsiao K."/>
            <person name="Chao Y."/>
            <person name="Chu M."/>
            <person name="Cheng C."/>
            <person name="Hour A."/>
            <person name="Lee P."/>
            <person name="Lin S."/>
            <person name="Lin Y."/>
            <person name="Liou J."/>
            <person name="Liu S."/>
            <person name="Hsing Y."/>
            <person name="Raghuvanshi S."/>
            <person name="Mohanty A."/>
            <person name="Bharti A.K."/>
            <person name="Gaur A."/>
            <person name="Gupta V."/>
            <person name="Kumar D."/>
            <person name="Ravi V."/>
            <person name="Vij S."/>
            <person name="Kapur A."/>
            <person name="Khurana P."/>
            <person name="Khurana P."/>
            <person name="Khurana J.P."/>
            <person name="Tyagi A.K."/>
            <person name="Gaikwad K."/>
            <person name="Singh A."/>
            <person name="Dalal V."/>
            <person name="Srivastava S."/>
            <person name="Dixit A."/>
            <person name="Pal A.K."/>
            <person name="Ghazi I.A."/>
            <person name="Yadav M."/>
            <person name="Pandit A."/>
            <person name="Bhargava A."/>
            <person name="Sureshbabu K."/>
            <person name="Batra K."/>
            <person name="Sharma T.R."/>
            <person name="Mohapatra T."/>
            <person name="Singh N.K."/>
            <person name="Messing J."/>
            <person name="Nelson A.B."/>
            <person name="Fuks G."/>
            <person name="Kavchok S."/>
            <person name="Keizer G."/>
            <person name="Linton E."/>
            <person name="Llaca V."/>
            <person name="Song R."/>
            <person name="Tanyolac B."/>
            <person name="Young S."/>
            <person name="Ho-Il K."/>
            <person name="Hahn J.H."/>
            <person name="Sangsakoo G."/>
            <person name="Vanavichit A."/>
            <person name="de Mattos Luiz.A.T."/>
            <person name="Zimmer P.D."/>
            <person name="Malone G."/>
            <person name="Dellagostin O."/>
            <person name="de Oliveira A.C."/>
            <person name="Bevan M."/>
            <person name="Bancroft I."/>
            <person name="Minx P."/>
            <person name="Cordum H."/>
            <person name="Wilson R."/>
            <person name="Cheng Z."/>
            <person name="Jin W."/>
            <person name="Jiang J."/>
            <person name="Leong S.A."/>
            <person name="Iwama H."/>
            <person name="Gojobori T."/>
            <person name="Itoh T."/>
            <person name="Niimura Y."/>
            <person name="Fujii Y."/>
            <person name="Habara T."/>
            <person name="Sakai H."/>
            <person name="Sato Y."/>
            <person name="Wilson G."/>
            <person name="Kumar K."/>
            <person name="McCouch S."/>
            <person name="Juretic N."/>
            <person name="Hoen D."/>
            <person name="Wright S."/>
            <person name="Bruskiewich R."/>
            <person name="Bureau T."/>
            <person name="Miyao A."/>
            <person name="Hirochika H."/>
            <person name="Nishikawa T."/>
            <person name="Kadowaki K."/>
            <person name="Sugiura M."/>
            <person name="Burr B."/>
            <person name="Sasaki T."/>
        </authorList>
    </citation>
    <scope>NUCLEOTIDE SEQUENCE [LARGE SCALE GENOMIC DNA]</scope>
    <source>
        <strain evidence="3">cv. Nipponbare</strain>
    </source>
</reference>
<proteinExistence type="predicted"/>
<sequence length="276" mass="30066">GDAERRGNVRRRGAAEERPVDAAEEGVPLDHRGADGGAEAARRVLGEERRDEVLGGGGDGRLPGELERARHDVRQGHLVVVALERRHAVEQLEDEHPQRPPVDGAAVPLAGDDLRREVLVRPDERHRPELHRLRHELQLQPTGGEAAAAIAAAAARRLLAAAPAAAAVAPASWEELEARHGGDDAGRDDARRGGGGGRLAAGEGDGVRDDVRRRRRRRVALEREVEVGEHDVAVGADEHVLRLQVTVHDVHHVDVLQRRHHLRRIKPTQNNTLSPS</sequence>
<dbReference type="EMBL" id="AP014967">
    <property type="protein sequence ID" value="BAT12711.1"/>
    <property type="molecule type" value="Genomic_DNA"/>
</dbReference>
<feature type="compositionally biased region" description="Basic and acidic residues" evidence="1">
    <location>
        <begin position="1"/>
        <end position="21"/>
    </location>
</feature>
<dbReference type="Proteomes" id="UP000059680">
    <property type="component" value="Chromosome 11"/>
</dbReference>
<dbReference type="FunCoup" id="A0A0P0XZ18">
    <property type="interactions" value="173"/>
</dbReference>
<reference evidence="2 3" key="2">
    <citation type="journal article" date="2013" name="Plant Cell Physiol.">
        <title>Rice Annotation Project Database (RAP-DB): an integrative and interactive database for rice genomics.</title>
        <authorList>
            <person name="Sakai H."/>
            <person name="Lee S.S."/>
            <person name="Tanaka T."/>
            <person name="Numa H."/>
            <person name="Kim J."/>
            <person name="Kawahara Y."/>
            <person name="Wakimoto H."/>
            <person name="Yang C.C."/>
            <person name="Iwamoto M."/>
            <person name="Abe T."/>
            <person name="Yamada Y."/>
            <person name="Muto A."/>
            <person name="Inokuchi H."/>
            <person name="Ikemura T."/>
            <person name="Matsumoto T."/>
            <person name="Sasaki T."/>
            <person name="Itoh T."/>
        </authorList>
    </citation>
    <scope>NUCLEOTIDE SEQUENCE [LARGE SCALE GENOMIC DNA]</scope>
    <source>
        <strain evidence="3">cv. Nipponbare</strain>
    </source>
</reference>